<evidence type="ECO:0000256" key="2">
    <source>
        <dbReference type="ARBA" id="ARBA00022737"/>
    </source>
</evidence>
<sequence length="520" mass="59298">MEKMEQVLQKKNTDCVYFLASPLTCKKGIECEYRHSEIARLNPRDCWYWLAGSCVNPTCAFRHPPLDGRTETASESASADHQSAITVNKTNVPCYYYYNGFCSKGERCSFMHGPEENTYTWRSSKQSSAIADGPPLEEKISTGTGRGPVPAETHSARTEPKSLAGTKVIPQRESRQFTPNNAAEHCQPAPNDAAEKSVYPQISVSSSEEAATIRSNFQIHTEGLVHRRSLESTDQGFDDEFDNHNRQEVDNHIEREEWLESSPGFDVLVNDRSEDLGYEDEALYLPHRDMEDRECNGQHLAYEYEDNIEYDPAYPDIRTSFEQGIPNWYHHVEEDVCNVYQKTPFYARERVLDHPLPRKRKLLQTELAGMDLRDYLKKRRMPESEDTKYFSGRPHFSHLTGKITEKASTGGRGHLHGRLASKVEFADKSRIETENCSSSTYQHGRTRRPSINRSRLHTKERKQGKRQIVSGVPRKAVPRKRKSARESTVFTGPKTLAQIKEEKEKALCGRTGEGHFSGDA</sequence>
<feature type="compositionally biased region" description="Polar residues" evidence="7">
    <location>
        <begin position="434"/>
        <end position="443"/>
    </location>
</feature>
<dbReference type="PANTHER" id="PTHR15725:SF0">
    <property type="entry name" value="ZINC FINGER CCCH DOMAIN-CONTAINING PROTEIN 32-LIKE"/>
    <property type="match status" value="1"/>
</dbReference>
<keyword evidence="5" id="KW-0238">DNA-binding</keyword>
<evidence type="ECO:0000313" key="10">
    <source>
        <dbReference type="RefSeq" id="XP_027065247.1"/>
    </source>
</evidence>
<dbReference type="SMART" id="SM00356">
    <property type="entry name" value="ZnF_C3H1"/>
    <property type="match status" value="3"/>
</dbReference>
<keyword evidence="3 6" id="KW-0863">Zinc-finger</keyword>
<dbReference type="InterPro" id="IPR000571">
    <property type="entry name" value="Znf_CCCH"/>
</dbReference>
<protein>
    <submittedName>
        <fullName evidence="10">Zinc finger CCCH domain-containing protein 32</fullName>
    </submittedName>
</protein>
<dbReference type="PROSITE" id="PS50103">
    <property type="entry name" value="ZF_C3H1"/>
    <property type="match status" value="3"/>
</dbReference>
<evidence type="ECO:0000256" key="3">
    <source>
        <dbReference type="ARBA" id="ARBA00022771"/>
    </source>
</evidence>
<feature type="zinc finger region" description="C3H1-type" evidence="6">
    <location>
        <begin position="40"/>
        <end position="66"/>
    </location>
</feature>
<keyword evidence="4 6" id="KW-0862">Zinc</keyword>
<feature type="region of interest" description="Disordered" evidence="7">
    <location>
        <begin position="433"/>
        <end position="494"/>
    </location>
</feature>
<evidence type="ECO:0000256" key="6">
    <source>
        <dbReference type="PROSITE-ProRule" id="PRU00723"/>
    </source>
</evidence>
<evidence type="ECO:0000256" key="7">
    <source>
        <dbReference type="SAM" id="MobiDB-lite"/>
    </source>
</evidence>
<proteinExistence type="predicted"/>
<keyword evidence="1 6" id="KW-0479">Metal-binding</keyword>
<dbReference type="GeneID" id="113691346"/>
<feature type="zinc finger region" description="C3H1-type" evidence="6">
    <location>
        <begin position="88"/>
        <end position="115"/>
    </location>
</feature>
<feature type="zinc finger region" description="C3H1-type" evidence="6">
    <location>
        <begin position="9"/>
        <end position="38"/>
    </location>
</feature>
<evidence type="ECO:0000256" key="5">
    <source>
        <dbReference type="ARBA" id="ARBA00023125"/>
    </source>
</evidence>
<keyword evidence="9" id="KW-1185">Reference proteome</keyword>
<dbReference type="InterPro" id="IPR041686">
    <property type="entry name" value="Znf-CCCH_3"/>
</dbReference>
<evidence type="ECO:0000256" key="4">
    <source>
        <dbReference type="ARBA" id="ARBA00022833"/>
    </source>
</evidence>
<dbReference type="SUPFAM" id="SSF90229">
    <property type="entry name" value="CCCH zinc finger"/>
    <property type="match status" value="1"/>
</dbReference>
<organism evidence="9 10">
    <name type="scientific">Coffea arabica</name>
    <name type="common">Arabian coffee</name>
    <dbReference type="NCBI Taxonomy" id="13443"/>
    <lineage>
        <taxon>Eukaryota</taxon>
        <taxon>Viridiplantae</taxon>
        <taxon>Streptophyta</taxon>
        <taxon>Embryophyta</taxon>
        <taxon>Tracheophyta</taxon>
        <taxon>Spermatophyta</taxon>
        <taxon>Magnoliopsida</taxon>
        <taxon>eudicotyledons</taxon>
        <taxon>Gunneridae</taxon>
        <taxon>Pentapetalae</taxon>
        <taxon>asterids</taxon>
        <taxon>lamiids</taxon>
        <taxon>Gentianales</taxon>
        <taxon>Rubiaceae</taxon>
        <taxon>Ixoroideae</taxon>
        <taxon>Gardenieae complex</taxon>
        <taxon>Bertiereae - Coffeeae clade</taxon>
        <taxon>Coffeeae</taxon>
        <taxon>Coffea</taxon>
    </lineage>
</organism>
<reference evidence="9" key="1">
    <citation type="journal article" date="2025" name="Foods">
        <title>Unveiling the Microbial Signatures of Arabica Coffee Cherries: Insights into Ripeness Specific Diversity, Functional Traits, and Implications for Quality and Safety.</title>
        <authorList>
            <consortium name="RefSeq"/>
            <person name="Tenea G.N."/>
            <person name="Cifuentes V."/>
            <person name="Reyes P."/>
            <person name="Cevallos-Vallejos M."/>
        </authorList>
    </citation>
    <scope>NUCLEOTIDE SEQUENCE [LARGE SCALE GENOMIC DNA]</scope>
</reference>
<accession>A0A6P6SI83</accession>
<dbReference type="GO" id="GO:0003729">
    <property type="term" value="F:mRNA binding"/>
    <property type="evidence" value="ECO:0007669"/>
    <property type="project" value="TreeGrafter"/>
</dbReference>
<dbReference type="OrthoDB" id="5395350at2759"/>
<evidence type="ECO:0000313" key="9">
    <source>
        <dbReference type="Proteomes" id="UP001652660"/>
    </source>
</evidence>
<dbReference type="GO" id="GO:0003677">
    <property type="term" value="F:DNA binding"/>
    <property type="evidence" value="ECO:0007669"/>
    <property type="project" value="UniProtKB-KW"/>
</dbReference>
<keyword evidence="2" id="KW-0677">Repeat</keyword>
<feature type="compositionally biased region" description="Basic residues" evidence="7">
    <location>
        <begin position="444"/>
        <end position="465"/>
    </location>
</feature>
<dbReference type="AlphaFoldDB" id="A0A6P6SI83"/>
<gene>
    <name evidence="10" type="primary">LOC113691346</name>
</gene>
<dbReference type="InterPro" id="IPR036855">
    <property type="entry name" value="Znf_CCCH_sf"/>
</dbReference>
<feature type="domain" description="C3H1-type" evidence="8">
    <location>
        <begin position="9"/>
        <end position="38"/>
    </location>
</feature>
<evidence type="ECO:0000256" key="1">
    <source>
        <dbReference type="ARBA" id="ARBA00022723"/>
    </source>
</evidence>
<dbReference type="Pfam" id="PF00642">
    <property type="entry name" value="zf-CCCH"/>
    <property type="match status" value="1"/>
</dbReference>
<dbReference type="GO" id="GO:0008270">
    <property type="term" value="F:zinc ion binding"/>
    <property type="evidence" value="ECO:0007669"/>
    <property type="project" value="UniProtKB-KW"/>
</dbReference>
<feature type="domain" description="C3H1-type" evidence="8">
    <location>
        <begin position="40"/>
        <end position="66"/>
    </location>
</feature>
<feature type="region of interest" description="Disordered" evidence="7">
    <location>
        <begin position="126"/>
        <end position="165"/>
    </location>
</feature>
<dbReference type="Gene3D" id="4.10.1000.10">
    <property type="entry name" value="Zinc finger, CCCH-type"/>
    <property type="match status" value="2"/>
</dbReference>
<reference evidence="10" key="2">
    <citation type="submission" date="2025-08" db="UniProtKB">
        <authorList>
            <consortium name="RefSeq"/>
        </authorList>
    </citation>
    <scope>IDENTIFICATION</scope>
    <source>
        <tissue evidence="10">Leaves</tissue>
    </source>
</reference>
<feature type="domain" description="C3H1-type" evidence="8">
    <location>
        <begin position="88"/>
        <end position="115"/>
    </location>
</feature>
<name>A0A6P6SI83_COFAR</name>
<dbReference type="FunFam" id="4.10.1000.10:FF:000021">
    <property type="entry name" value="Zinc finger CCCH domain-containing protein 17"/>
    <property type="match status" value="1"/>
</dbReference>
<dbReference type="Proteomes" id="UP001652660">
    <property type="component" value="Chromosome 6c"/>
</dbReference>
<dbReference type="Pfam" id="PF15663">
    <property type="entry name" value="zf-CCCH_3"/>
    <property type="match status" value="1"/>
</dbReference>
<dbReference type="RefSeq" id="XP_027065247.1">
    <property type="nucleotide sequence ID" value="XM_027209446.2"/>
</dbReference>
<dbReference type="PANTHER" id="PTHR15725">
    <property type="entry name" value="ZN-FINGER, C-X8-C-X5-C-X3-H TYPE-CONTAINING"/>
    <property type="match status" value="1"/>
</dbReference>
<evidence type="ECO:0000259" key="8">
    <source>
        <dbReference type="PROSITE" id="PS50103"/>
    </source>
</evidence>